<proteinExistence type="inferred from homology"/>
<dbReference type="InterPro" id="IPR038479">
    <property type="entry name" value="Transthyretin-like_sf"/>
</dbReference>
<comment type="similarity">
    <text evidence="1">Belongs to the nematode transthyretin-like family.</text>
</comment>
<dbReference type="WBParaSite" id="nRc.2.0.1.t34140-RA">
    <property type="protein sequence ID" value="nRc.2.0.1.t34140-RA"/>
    <property type="gene ID" value="nRc.2.0.1.g34140"/>
</dbReference>
<accession>A0A915K5Y1</accession>
<protein>
    <submittedName>
        <fullName evidence="3">Uncharacterized protein</fullName>
    </submittedName>
</protein>
<dbReference type="Gene3D" id="2.60.40.3330">
    <property type="match status" value="1"/>
</dbReference>
<dbReference type="Proteomes" id="UP000887565">
    <property type="component" value="Unplaced"/>
</dbReference>
<dbReference type="InterPro" id="IPR001534">
    <property type="entry name" value="Transthyretin-like"/>
</dbReference>
<sequence length="97" mass="10480">MIDMCQATVNQGRFNLKGCASDPITSIDPEVHVYHQCQGGGQTKSLQLVVPKAAIGKTYTFDQVIDLNDGGSFGQEKNVVNFPAMSEKCRETAASIE</sequence>
<organism evidence="2 3">
    <name type="scientific">Romanomermis culicivorax</name>
    <name type="common">Nematode worm</name>
    <dbReference type="NCBI Taxonomy" id="13658"/>
    <lineage>
        <taxon>Eukaryota</taxon>
        <taxon>Metazoa</taxon>
        <taxon>Ecdysozoa</taxon>
        <taxon>Nematoda</taxon>
        <taxon>Enoplea</taxon>
        <taxon>Dorylaimia</taxon>
        <taxon>Mermithida</taxon>
        <taxon>Mermithoidea</taxon>
        <taxon>Mermithidae</taxon>
        <taxon>Romanomermis</taxon>
    </lineage>
</organism>
<evidence type="ECO:0000313" key="2">
    <source>
        <dbReference type="Proteomes" id="UP000887565"/>
    </source>
</evidence>
<dbReference type="Pfam" id="PF01060">
    <property type="entry name" value="TTR-52"/>
    <property type="match status" value="1"/>
</dbReference>
<evidence type="ECO:0000256" key="1">
    <source>
        <dbReference type="ARBA" id="ARBA00010112"/>
    </source>
</evidence>
<reference evidence="3" key="1">
    <citation type="submission" date="2022-11" db="UniProtKB">
        <authorList>
            <consortium name="WormBaseParasite"/>
        </authorList>
    </citation>
    <scope>IDENTIFICATION</scope>
</reference>
<evidence type="ECO:0000313" key="3">
    <source>
        <dbReference type="WBParaSite" id="nRc.2.0.1.t34140-RA"/>
    </source>
</evidence>
<keyword evidence="2" id="KW-1185">Reference proteome</keyword>
<dbReference type="AlphaFoldDB" id="A0A915K5Y1"/>
<name>A0A915K5Y1_ROMCU</name>
<dbReference type="GO" id="GO:0009986">
    <property type="term" value="C:cell surface"/>
    <property type="evidence" value="ECO:0007669"/>
    <property type="project" value="InterPro"/>
</dbReference>